<protein>
    <submittedName>
        <fullName evidence="2">Uncharacterized protein</fullName>
    </submittedName>
</protein>
<dbReference type="Proteomes" id="UP000596661">
    <property type="component" value="Chromosome 8"/>
</dbReference>
<reference evidence="2" key="1">
    <citation type="submission" date="2018-11" db="EMBL/GenBank/DDBJ databases">
        <authorList>
            <person name="Grassa J C."/>
        </authorList>
    </citation>
    <scope>NUCLEOTIDE SEQUENCE [LARGE SCALE GENOMIC DNA]</scope>
</reference>
<proteinExistence type="predicted"/>
<accession>A0A803QA94</accession>
<dbReference type="EMBL" id="UZAU01000717">
    <property type="status" value="NOT_ANNOTATED_CDS"/>
    <property type="molecule type" value="Genomic_DNA"/>
</dbReference>
<evidence type="ECO:0000313" key="2">
    <source>
        <dbReference type="EnsemblPlants" id="cds.evm.model.08.1934"/>
    </source>
</evidence>
<dbReference type="EnsemblPlants" id="evm.model.08.1934">
    <property type="protein sequence ID" value="cds.evm.model.08.1934"/>
    <property type="gene ID" value="evm.TU.08.1934"/>
</dbReference>
<organism evidence="2 3">
    <name type="scientific">Cannabis sativa</name>
    <name type="common">Hemp</name>
    <name type="synonym">Marijuana</name>
    <dbReference type="NCBI Taxonomy" id="3483"/>
    <lineage>
        <taxon>Eukaryota</taxon>
        <taxon>Viridiplantae</taxon>
        <taxon>Streptophyta</taxon>
        <taxon>Embryophyta</taxon>
        <taxon>Tracheophyta</taxon>
        <taxon>Spermatophyta</taxon>
        <taxon>Magnoliopsida</taxon>
        <taxon>eudicotyledons</taxon>
        <taxon>Gunneridae</taxon>
        <taxon>Pentapetalae</taxon>
        <taxon>rosids</taxon>
        <taxon>fabids</taxon>
        <taxon>Rosales</taxon>
        <taxon>Cannabaceae</taxon>
        <taxon>Cannabis</taxon>
    </lineage>
</organism>
<dbReference type="AlphaFoldDB" id="A0A803QA94"/>
<name>A0A803QA94_CANSA</name>
<sequence>MNTTDMVNPITTTGTMSLASSWWSYSDLPSFADLGLPHLAILVLPGPAGFHLQDPTHLRRPHLAHLEPPDPAQLGHPDLPYRSMDGQDYLAGLYSGQTKTSIPEDPSGRP</sequence>
<evidence type="ECO:0000313" key="3">
    <source>
        <dbReference type="Proteomes" id="UP000596661"/>
    </source>
</evidence>
<keyword evidence="3" id="KW-1185">Reference proteome</keyword>
<dbReference type="Gramene" id="evm.model.08.1934">
    <property type="protein sequence ID" value="cds.evm.model.08.1934"/>
    <property type="gene ID" value="evm.TU.08.1934"/>
</dbReference>
<evidence type="ECO:0000256" key="1">
    <source>
        <dbReference type="SAM" id="MobiDB-lite"/>
    </source>
</evidence>
<reference evidence="2" key="2">
    <citation type="submission" date="2021-03" db="UniProtKB">
        <authorList>
            <consortium name="EnsemblPlants"/>
        </authorList>
    </citation>
    <scope>IDENTIFICATION</scope>
</reference>
<feature type="region of interest" description="Disordered" evidence="1">
    <location>
        <begin position="53"/>
        <end position="86"/>
    </location>
</feature>